<organism evidence="1 2">
    <name type="scientific">Dictyostelium purpureum</name>
    <name type="common">Slime mold</name>
    <dbReference type="NCBI Taxonomy" id="5786"/>
    <lineage>
        <taxon>Eukaryota</taxon>
        <taxon>Amoebozoa</taxon>
        <taxon>Evosea</taxon>
        <taxon>Eumycetozoa</taxon>
        <taxon>Dictyostelia</taxon>
        <taxon>Dictyosteliales</taxon>
        <taxon>Dictyosteliaceae</taxon>
        <taxon>Dictyostelium</taxon>
    </lineage>
</organism>
<sequence length="209" mass="24432">MYRLKIKYFNGEFLYNDQDPIKNIDDLKLFIKKKLFISEEHQIIQCEQSLLDSFFKGLICSIYFELYTNFIFTKFIGYNGTCNLESFFSNEFNKSSSELGFMKFALNVNKHEDRSWLSDWHVTYHGTSLSNAISIIQQGYLLSKCIIPGIYSSNKLQTALGYCKKDPSQTQYSVILKNRVDPRYFKGSEVYVADNESLIRPYAILIKKN</sequence>
<dbReference type="Gene3D" id="3.90.228.10">
    <property type="match status" value="1"/>
</dbReference>
<dbReference type="GeneID" id="10508679"/>
<dbReference type="PANTHER" id="PTHR36649:SF29">
    <property type="entry name" value="PARP CATALYTIC DOMAIN-CONTAINING PROTEIN-RELATED"/>
    <property type="match status" value="1"/>
</dbReference>
<evidence type="ECO:0000313" key="2">
    <source>
        <dbReference type="Proteomes" id="UP000001064"/>
    </source>
</evidence>
<proteinExistence type="predicted"/>
<dbReference type="RefSeq" id="XP_003290903.1">
    <property type="nucleotide sequence ID" value="XM_003290855.1"/>
</dbReference>
<dbReference type="VEuPathDB" id="AmoebaDB:DICPUDRAFT_81614"/>
<evidence type="ECO:0000313" key="1">
    <source>
        <dbReference type="EMBL" id="EGC32566.1"/>
    </source>
</evidence>
<dbReference type="Proteomes" id="UP000001064">
    <property type="component" value="Unassembled WGS sequence"/>
</dbReference>
<reference evidence="2" key="1">
    <citation type="journal article" date="2011" name="Genome Biol.">
        <title>Comparative genomics of the social amoebae Dictyostelium discoideum and Dictyostelium purpureum.</title>
        <authorList>
            <consortium name="US DOE Joint Genome Institute (JGI-PGF)"/>
            <person name="Sucgang R."/>
            <person name="Kuo A."/>
            <person name="Tian X."/>
            <person name="Salerno W."/>
            <person name="Parikh A."/>
            <person name="Feasley C.L."/>
            <person name="Dalin E."/>
            <person name="Tu H."/>
            <person name="Huang E."/>
            <person name="Barry K."/>
            <person name="Lindquist E."/>
            <person name="Shapiro H."/>
            <person name="Bruce D."/>
            <person name="Schmutz J."/>
            <person name="Salamov A."/>
            <person name="Fey P."/>
            <person name="Gaudet P."/>
            <person name="Anjard C."/>
            <person name="Babu M.M."/>
            <person name="Basu S."/>
            <person name="Bushmanova Y."/>
            <person name="van der Wel H."/>
            <person name="Katoh-Kurasawa M."/>
            <person name="Dinh C."/>
            <person name="Coutinho P.M."/>
            <person name="Saito T."/>
            <person name="Elias M."/>
            <person name="Schaap P."/>
            <person name="Kay R.R."/>
            <person name="Henrissat B."/>
            <person name="Eichinger L."/>
            <person name="Rivero F."/>
            <person name="Putnam N.H."/>
            <person name="West C.M."/>
            <person name="Loomis W.F."/>
            <person name="Chisholm R.L."/>
            <person name="Shaulsky G."/>
            <person name="Strassmann J.E."/>
            <person name="Queller D.C."/>
            <person name="Kuspa A."/>
            <person name="Grigoriev I.V."/>
        </authorList>
    </citation>
    <scope>NUCLEOTIDE SEQUENCE [LARGE SCALE GENOMIC DNA]</scope>
    <source>
        <strain evidence="2">QSDP1</strain>
    </source>
</reference>
<protein>
    <recommendedName>
        <fullName evidence="3">PARP catalytic domain-containing protein</fullName>
    </recommendedName>
</protein>
<name>F0ZU17_DICPU</name>
<keyword evidence="2" id="KW-1185">Reference proteome</keyword>
<dbReference type="EMBL" id="GL871186">
    <property type="protein sequence ID" value="EGC32566.1"/>
    <property type="molecule type" value="Genomic_DNA"/>
</dbReference>
<dbReference type="AlphaFoldDB" id="F0ZU17"/>
<gene>
    <name evidence="1" type="ORF">DICPUDRAFT_81614</name>
</gene>
<dbReference type="InParanoid" id="F0ZU17"/>
<dbReference type="PANTHER" id="PTHR36649">
    <property type="entry name" value="UBIQUITIN-LIKE DOMAIN-CONTAINING PROTEIN"/>
    <property type="match status" value="1"/>
</dbReference>
<evidence type="ECO:0008006" key="3">
    <source>
        <dbReference type="Google" id="ProtNLM"/>
    </source>
</evidence>
<dbReference type="KEGG" id="dpp:DICPUDRAFT_81614"/>
<accession>F0ZU17</accession>
<dbReference type="OrthoDB" id="428577at2759"/>
<dbReference type="SUPFAM" id="SSF56399">
    <property type="entry name" value="ADP-ribosylation"/>
    <property type="match status" value="1"/>
</dbReference>